<evidence type="ECO:0000313" key="2">
    <source>
        <dbReference type="Proteomes" id="UP000642144"/>
    </source>
</evidence>
<dbReference type="Gene3D" id="3.40.190.10">
    <property type="entry name" value="Periplasmic binding protein-like II"/>
    <property type="match status" value="2"/>
</dbReference>
<dbReference type="Proteomes" id="UP000642144">
    <property type="component" value="Unassembled WGS sequence"/>
</dbReference>
<dbReference type="RefSeq" id="WP_161056932.1">
    <property type="nucleotide sequence ID" value="NZ_WWCT01000021.1"/>
</dbReference>
<organism evidence="1 2">
    <name type="scientific">Duganella levis</name>
    <dbReference type="NCBI Taxonomy" id="2692169"/>
    <lineage>
        <taxon>Bacteria</taxon>
        <taxon>Pseudomonadati</taxon>
        <taxon>Pseudomonadota</taxon>
        <taxon>Betaproteobacteria</taxon>
        <taxon>Burkholderiales</taxon>
        <taxon>Oxalobacteraceae</taxon>
        <taxon>Telluria group</taxon>
        <taxon>Duganella</taxon>
    </lineage>
</organism>
<evidence type="ECO:0000313" key="1">
    <source>
        <dbReference type="EMBL" id="MYN29153.1"/>
    </source>
</evidence>
<dbReference type="EMBL" id="WWCT01000021">
    <property type="protein sequence ID" value="MYN29153.1"/>
    <property type="molecule type" value="Genomic_DNA"/>
</dbReference>
<proteinExistence type="predicted"/>
<sequence>MNQIPTATDSANPQRRELSLGLAAALLGLPLAARSAPPSPPAPLSLALIELMPWASTTADGVQSGILVDTADALSVLSGVELQLRLLPYPRGALLLQHRQVDLMVALQADQLDRVAIRLAPLSLEDIIVVGRPGTVLRAMADLKGKVVGRLRNAEYAAEFAASTDIIKYDTNSYRQSVQMLQVGRLDAVIFIRSALLFTLKSMQLTMAAVGQPLLIGRTPLTLYATAACAASRAGEALRDAGKTVYKRQTVKALAELLNIESSEPPAALSWRG</sequence>
<reference evidence="1 2" key="1">
    <citation type="submission" date="2019-12" db="EMBL/GenBank/DDBJ databases">
        <title>Novel species isolated from a subtropical stream in China.</title>
        <authorList>
            <person name="Lu H."/>
        </authorList>
    </citation>
    <scope>NUCLEOTIDE SEQUENCE [LARGE SCALE GENOMIC DNA]</scope>
    <source>
        <strain evidence="1 2">CY42W</strain>
    </source>
</reference>
<name>A0ABW9W5A6_9BURK</name>
<keyword evidence="2" id="KW-1185">Reference proteome</keyword>
<protein>
    <submittedName>
        <fullName evidence="1">Transporter substrate-binding domain-containing protein</fullName>
    </submittedName>
</protein>
<dbReference type="SUPFAM" id="SSF53850">
    <property type="entry name" value="Periplasmic binding protein-like II"/>
    <property type="match status" value="1"/>
</dbReference>
<comment type="caution">
    <text evidence="1">The sequence shown here is derived from an EMBL/GenBank/DDBJ whole genome shotgun (WGS) entry which is preliminary data.</text>
</comment>
<accession>A0ABW9W5A6</accession>
<gene>
    <name evidence="1" type="ORF">GTP69_22365</name>
</gene>